<accession>A0A0B7MK16</accession>
<protein>
    <submittedName>
        <fullName evidence="1">Uncharacterized protein</fullName>
    </submittedName>
</protein>
<dbReference type="Proteomes" id="UP000046155">
    <property type="component" value="Unassembled WGS sequence"/>
</dbReference>
<proteinExistence type="predicted"/>
<name>A0A0B7MK16_9FIRM</name>
<dbReference type="AlphaFoldDB" id="A0A0B7MK16"/>
<reference evidence="2" key="1">
    <citation type="submission" date="2015-01" db="EMBL/GenBank/DDBJ databases">
        <authorList>
            <person name="Manzoor Shahid"/>
            <person name="Zubair Saima"/>
        </authorList>
    </citation>
    <scope>NUCLEOTIDE SEQUENCE [LARGE SCALE GENOMIC DNA]</scope>
    <source>
        <strain evidence="2">Sp3</strain>
    </source>
</reference>
<evidence type="ECO:0000313" key="2">
    <source>
        <dbReference type="Proteomes" id="UP000046155"/>
    </source>
</evidence>
<dbReference type="EMBL" id="CDRZ01000114">
    <property type="protein sequence ID" value="CEO88528.1"/>
    <property type="molecule type" value="Genomic_DNA"/>
</dbReference>
<gene>
    <name evidence="1" type="ORF">SSCH_2000002</name>
</gene>
<organism evidence="1 2">
    <name type="scientific">Syntrophaceticus schinkii</name>
    <dbReference type="NCBI Taxonomy" id="499207"/>
    <lineage>
        <taxon>Bacteria</taxon>
        <taxon>Bacillati</taxon>
        <taxon>Bacillota</taxon>
        <taxon>Clostridia</taxon>
        <taxon>Thermoanaerobacterales</taxon>
        <taxon>Thermoanaerobacterales Family III. Incertae Sedis</taxon>
        <taxon>Syntrophaceticus</taxon>
    </lineage>
</organism>
<evidence type="ECO:0000313" key="1">
    <source>
        <dbReference type="EMBL" id="CEO88528.1"/>
    </source>
</evidence>
<keyword evidence="2" id="KW-1185">Reference proteome</keyword>
<sequence length="98" mass="11301">MKHAPQINSLRYRNKIIFTGYSPPNHPQEYFIPRLDYSCSLDKLRDKETTLLLRSKKADTLRTALDVTDQKFAETKPTGVCAIFPHLCFRKIDSKSGN</sequence>